<reference evidence="1" key="1">
    <citation type="submission" date="2018-05" db="EMBL/GenBank/DDBJ databases">
        <authorList>
            <person name="Lanie J.A."/>
            <person name="Ng W.-L."/>
            <person name="Kazmierczak K.M."/>
            <person name="Andrzejewski T.M."/>
            <person name="Davidsen T.M."/>
            <person name="Wayne K.J."/>
            <person name="Tettelin H."/>
            <person name="Glass J.I."/>
            <person name="Rusch D."/>
            <person name="Podicherti R."/>
            <person name="Tsui H.-C.T."/>
            <person name="Winkler M.E."/>
        </authorList>
    </citation>
    <scope>NUCLEOTIDE SEQUENCE</scope>
</reference>
<protein>
    <submittedName>
        <fullName evidence="1">Uncharacterized protein</fullName>
    </submittedName>
</protein>
<gene>
    <name evidence="1" type="ORF">METZ01_LOCUS133288</name>
</gene>
<dbReference type="AlphaFoldDB" id="A0A381YU06"/>
<dbReference type="EMBL" id="UINC01019042">
    <property type="protein sequence ID" value="SVA80434.1"/>
    <property type="molecule type" value="Genomic_DNA"/>
</dbReference>
<accession>A0A381YU06</accession>
<sequence length="137" mass="15155">VDWDLTIWGHSRQTPIVKSEPMIPLNTRATWTPANSVIAPESNSPKGNPPTASCLSPIIRPLMFEGVRLRIIVEIMITQIDVPIPAEKNIGRLTEVLGARLTRAADTCHIKELQTISTPPLIRIKPELRLMEPIAAP</sequence>
<feature type="non-terminal residue" evidence="1">
    <location>
        <position position="137"/>
    </location>
</feature>
<organism evidence="1">
    <name type="scientific">marine metagenome</name>
    <dbReference type="NCBI Taxonomy" id="408172"/>
    <lineage>
        <taxon>unclassified sequences</taxon>
        <taxon>metagenomes</taxon>
        <taxon>ecological metagenomes</taxon>
    </lineage>
</organism>
<proteinExistence type="predicted"/>
<feature type="non-terminal residue" evidence="1">
    <location>
        <position position="1"/>
    </location>
</feature>
<name>A0A381YU06_9ZZZZ</name>
<evidence type="ECO:0000313" key="1">
    <source>
        <dbReference type="EMBL" id="SVA80434.1"/>
    </source>
</evidence>